<name>A0AA88DKE4_FICCA</name>
<reference evidence="1" key="1">
    <citation type="submission" date="2023-07" db="EMBL/GenBank/DDBJ databases">
        <title>draft genome sequence of fig (Ficus carica).</title>
        <authorList>
            <person name="Takahashi T."/>
            <person name="Nishimura K."/>
        </authorList>
    </citation>
    <scope>NUCLEOTIDE SEQUENCE</scope>
</reference>
<evidence type="ECO:0000313" key="2">
    <source>
        <dbReference type="Proteomes" id="UP001187192"/>
    </source>
</evidence>
<keyword evidence="2" id="KW-1185">Reference proteome</keyword>
<sequence>MESQNLSVTVGSTFSQEQDDHLEMFIKEGQELKNNKKFKKLRSIKLSKSPSTRRSKSHLRNILFHTDNSSSQFSSLSDSRTDISKASPSSLFCSSFSTIILFKC</sequence>
<dbReference type="Gramene" id="FCD_00018587-RA">
    <property type="protein sequence ID" value="FCD_00018587-RA:cds"/>
    <property type="gene ID" value="FCD_00018587"/>
</dbReference>
<gene>
    <name evidence="1" type="ORF">TIFTF001_024600</name>
</gene>
<protein>
    <submittedName>
        <fullName evidence="1">Uncharacterized protein</fullName>
    </submittedName>
</protein>
<dbReference type="Proteomes" id="UP001187192">
    <property type="component" value="Unassembled WGS sequence"/>
</dbReference>
<organism evidence="1 2">
    <name type="scientific">Ficus carica</name>
    <name type="common">Common fig</name>
    <dbReference type="NCBI Taxonomy" id="3494"/>
    <lineage>
        <taxon>Eukaryota</taxon>
        <taxon>Viridiplantae</taxon>
        <taxon>Streptophyta</taxon>
        <taxon>Embryophyta</taxon>
        <taxon>Tracheophyta</taxon>
        <taxon>Spermatophyta</taxon>
        <taxon>Magnoliopsida</taxon>
        <taxon>eudicotyledons</taxon>
        <taxon>Gunneridae</taxon>
        <taxon>Pentapetalae</taxon>
        <taxon>rosids</taxon>
        <taxon>fabids</taxon>
        <taxon>Rosales</taxon>
        <taxon>Moraceae</taxon>
        <taxon>Ficeae</taxon>
        <taxon>Ficus</taxon>
    </lineage>
</organism>
<proteinExistence type="predicted"/>
<dbReference type="EMBL" id="BTGU01000057">
    <property type="protein sequence ID" value="GMN55479.1"/>
    <property type="molecule type" value="Genomic_DNA"/>
</dbReference>
<dbReference type="AlphaFoldDB" id="A0AA88DKE4"/>
<comment type="caution">
    <text evidence="1">The sequence shown here is derived from an EMBL/GenBank/DDBJ whole genome shotgun (WGS) entry which is preliminary data.</text>
</comment>
<accession>A0AA88DKE4</accession>
<evidence type="ECO:0000313" key="1">
    <source>
        <dbReference type="EMBL" id="GMN55479.1"/>
    </source>
</evidence>